<dbReference type="OrthoDB" id="887022at2"/>
<organism evidence="3 4">
    <name type="scientific">Hymenobacter metallilatus</name>
    <dbReference type="NCBI Taxonomy" id="2493666"/>
    <lineage>
        <taxon>Bacteria</taxon>
        <taxon>Pseudomonadati</taxon>
        <taxon>Bacteroidota</taxon>
        <taxon>Cytophagia</taxon>
        <taxon>Cytophagales</taxon>
        <taxon>Hymenobacteraceae</taxon>
        <taxon>Hymenobacter</taxon>
    </lineage>
</organism>
<accession>A0A3R9NLF5</accession>
<dbReference type="EMBL" id="RWIS01000009">
    <property type="protein sequence ID" value="RSK31235.1"/>
    <property type="molecule type" value="Genomic_DNA"/>
</dbReference>
<feature type="chain" id="PRO_5018611507" evidence="2">
    <location>
        <begin position="20"/>
        <end position="138"/>
    </location>
</feature>
<protein>
    <submittedName>
        <fullName evidence="3">Uncharacterized protein</fullName>
    </submittedName>
</protein>
<gene>
    <name evidence="3" type="ORF">EI290_14550</name>
</gene>
<feature type="signal peptide" evidence="2">
    <location>
        <begin position="1"/>
        <end position="19"/>
    </location>
</feature>
<evidence type="ECO:0000313" key="4">
    <source>
        <dbReference type="Proteomes" id="UP000280066"/>
    </source>
</evidence>
<feature type="compositionally biased region" description="Basic and acidic residues" evidence="1">
    <location>
        <begin position="83"/>
        <end position="92"/>
    </location>
</feature>
<comment type="caution">
    <text evidence="3">The sequence shown here is derived from an EMBL/GenBank/DDBJ whole genome shotgun (WGS) entry which is preliminary data.</text>
</comment>
<dbReference type="RefSeq" id="WP_125431834.1">
    <property type="nucleotide sequence ID" value="NZ_RWIS01000009.1"/>
</dbReference>
<feature type="compositionally biased region" description="Low complexity" evidence="1">
    <location>
        <begin position="114"/>
        <end position="138"/>
    </location>
</feature>
<evidence type="ECO:0000313" key="3">
    <source>
        <dbReference type="EMBL" id="RSK31235.1"/>
    </source>
</evidence>
<reference evidence="3 4" key="1">
    <citation type="submission" date="2018-12" db="EMBL/GenBank/DDBJ databases">
        <authorList>
            <person name="Feng G."/>
            <person name="Zhu H."/>
        </authorList>
    </citation>
    <scope>NUCLEOTIDE SEQUENCE [LARGE SCALE GENOMIC DNA]</scope>
    <source>
        <strain evidence="3 4">9PBR-2</strain>
    </source>
</reference>
<dbReference type="Proteomes" id="UP000280066">
    <property type="component" value="Unassembled WGS sequence"/>
</dbReference>
<dbReference type="AlphaFoldDB" id="A0A3R9NLF5"/>
<feature type="compositionally biased region" description="Polar residues" evidence="1">
    <location>
        <begin position="70"/>
        <end position="81"/>
    </location>
</feature>
<feature type="compositionally biased region" description="Basic and acidic residues" evidence="1">
    <location>
        <begin position="25"/>
        <end position="34"/>
    </location>
</feature>
<evidence type="ECO:0000256" key="2">
    <source>
        <dbReference type="SAM" id="SignalP"/>
    </source>
</evidence>
<evidence type="ECO:0000256" key="1">
    <source>
        <dbReference type="SAM" id="MobiDB-lite"/>
    </source>
</evidence>
<feature type="region of interest" description="Disordered" evidence="1">
    <location>
        <begin position="21"/>
        <end position="138"/>
    </location>
</feature>
<name>A0A3R9NLF5_9BACT</name>
<sequence length="138" mass="14449">MSKQLVLSALAVATLALNACSSEPSDWRADKKVSVDMVEPGSRSSDNFDQHTSEAASQHKGGAIAEPISSEVTLDEPNQSKRTTAEEARTADAADAAQTNSPEAAQRVRTPEQAQNNSTSTGATSQSATSNNTTDVKK</sequence>
<keyword evidence="2" id="KW-0732">Signal</keyword>
<proteinExistence type="predicted"/>
<keyword evidence="4" id="KW-1185">Reference proteome</keyword>